<keyword evidence="5" id="KW-0732">Signal</keyword>
<comment type="caution">
    <text evidence="6">The sequence shown here is derived from an EMBL/GenBank/DDBJ whole genome shotgun (WGS) entry which is preliminary data.</text>
</comment>
<dbReference type="InterPro" id="IPR029046">
    <property type="entry name" value="LolA/LolB/LppX"/>
</dbReference>
<reference evidence="7" key="1">
    <citation type="journal article" date="2019" name="Int. J. Syst. Evol. Microbiol.">
        <title>The Global Catalogue of Microorganisms (GCM) 10K type strain sequencing project: providing services to taxonomists for standard genome sequencing and annotation.</title>
        <authorList>
            <consortium name="The Broad Institute Genomics Platform"/>
            <consortium name="The Broad Institute Genome Sequencing Center for Infectious Disease"/>
            <person name="Wu L."/>
            <person name="Ma J."/>
        </authorList>
    </citation>
    <scope>NUCLEOTIDE SEQUENCE [LARGE SCALE GENOMIC DNA]</scope>
    <source>
        <strain evidence="7">TBRC 4489</strain>
    </source>
</reference>
<dbReference type="InterPro" id="IPR009830">
    <property type="entry name" value="LppX/LprAFG"/>
</dbReference>
<evidence type="ECO:0000313" key="6">
    <source>
        <dbReference type="EMBL" id="MFC4057698.1"/>
    </source>
</evidence>
<organism evidence="6 7">
    <name type="scientific">Planomonospora corallina</name>
    <dbReference type="NCBI Taxonomy" id="1806052"/>
    <lineage>
        <taxon>Bacteria</taxon>
        <taxon>Bacillati</taxon>
        <taxon>Actinomycetota</taxon>
        <taxon>Actinomycetes</taxon>
        <taxon>Streptosporangiales</taxon>
        <taxon>Streptosporangiaceae</taxon>
        <taxon>Planomonospora</taxon>
    </lineage>
</organism>
<comment type="similarity">
    <text evidence="2">Belongs to the LppX/LprAFG lipoprotein family.</text>
</comment>
<feature type="chain" id="PRO_5045966628" evidence="5">
    <location>
        <begin position="24"/>
        <end position="285"/>
    </location>
</feature>
<name>A0ABV8I3R4_9ACTN</name>
<evidence type="ECO:0000256" key="1">
    <source>
        <dbReference type="ARBA" id="ARBA00004196"/>
    </source>
</evidence>
<dbReference type="Proteomes" id="UP001595850">
    <property type="component" value="Unassembled WGS sequence"/>
</dbReference>
<dbReference type="SUPFAM" id="SSF89392">
    <property type="entry name" value="Prokaryotic lipoproteins and lipoprotein localization factors"/>
    <property type="match status" value="1"/>
</dbReference>
<keyword evidence="3" id="KW-1003">Cell membrane</keyword>
<evidence type="ECO:0000256" key="4">
    <source>
        <dbReference type="SAM" id="MobiDB-lite"/>
    </source>
</evidence>
<evidence type="ECO:0000313" key="7">
    <source>
        <dbReference type="Proteomes" id="UP001595850"/>
    </source>
</evidence>
<gene>
    <name evidence="6" type="ORF">ACFOWE_05305</name>
</gene>
<dbReference type="EMBL" id="JBHSBM010000011">
    <property type="protein sequence ID" value="MFC4057698.1"/>
    <property type="molecule type" value="Genomic_DNA"/>
</dbReference>
<sequence length="285" mass="29484">MRRLVPALALGAAALVGVAGCSAGQGTASLGNMKLAAAEAVQVSAQKAEEVTSYSADLVVDATGPEGRSGTVQGRVVYQSRPEPSADVTLDVISFGGRNVPGGARVILLGDTVYAKSEALTRFTGGSKPWTRASAADLEAGDRAEVDELLSRVQQFDLPGTVKLLTASKDVKAVGTETVGGVETVHYSGTFPVAEAVQALAPEEREQLQEEFSRAKSVKFDLWADAQSLPRKVTLSGSEEGATFTMAVHFADFNEPVTITAPPADQVGDLPKDAGARPPADSGGN</sequence>
<accession>A0ABV8I3R4</accession>
<proteinExistence type="inferred from homology"/>
<keyword evidence="7" id="KW-1185">Reference proteome</keyword>
<keyword evidence="6" id="KW-0449">Lipoprotein</keyword>
<comment type="subcellular location">
    <subcellularLocation>
        <location evidence="1">Cell envelope</location>
    </subcellularLocation>
</comment>
<feature type="signal peptide" evidence="5">
    <location>
        <begin position="1"/>
        <end position="23"/>
    </location>
</feature>
<dbReference type="Gene3D" id="2.50.20.20">
    <property type="match status" value="1"/>
</dbReference>
<keyword evidence="3" id="KW-0472">Membrane</keyword>
<dbReference type="PROSITE" id="PS51257">
    <property type="entry name" value="PROKAR_LIPOPROTEIN"/>
    <property type="match status" value="1"/>
</dbReference>
<feature type="region of interest" description="Disordered" evidence="4">
    <location>
        <begin position="259"/>
        <end position="285"/>
    </location>
</feature>
<dbReference type="RefSeq" id="WP_377285790.1">
    <property type="nucleotide sequence ID" value="NZ_JBHSBM010000011.1"/>
</dbReference>
<evidence type="ECO:0000256" key="3">
    <source>
        <dbReference type="ARBA" id="ARBA00022475"/>
    </source>
</evidence>
<evidence type="ECO:0000256" key="2">
    <source>
        <dbReference type="ARBA" id="ARBA00009194"/>
    </source>
</evidence>
<dbReference type="Pfam" id="PF07161">
    <property type="entry name" value="LppX_LprAFG"/>
    <property type="match status" value="1"/>
</dbReference>
<protein>
    <submittedName>
        <fullName evidence="6">LppX_LprAFG lipoprotein</fullName>
    </submittedName>
</protein>
<evidence type="ECO:0000256" key="5">
    <source>
        <dbReference type="SAM" id="SignalP"/>
    </source>
</evidence>